<protein>
    <recommendedName>
        <fullName evidence="2">F-box domain-containing protein</fullName>
    </recommendedName>
</protein>
<proteinExistence type="predicted"/>
<name>A0A0G2HWQ6_9PEZI</name>
<accession>A0A0G2HWQ6</accession>
<evidence type="ECO:0000256" key="1">
    <source>
        <dbReference type="SAM" id="MobiDB-lite"/>
    </source>
</evidence>
<dbReference type="Pfam" id="PF13013">
    <property type="entry name" value="F-box-like_2"/>
    <property type="match status" value="1"/>
</dbReference>
<dbReference type="AlphaFoldDB" id="A0A0G2HWQ6"/>
<dbReference type="STRING" id="1214573.A0A0G2HWQ6"/>
<feature type="region of interest" description="Disordered" evidence="1">
    <location>
        <begin position="1"/>
        <end position="26"/>
    </location>
</feature>
<sequence>MAGAHDTAAEDGQPITTIENTIAGPGPPLEAVGAMVRKGDEPKHVENPNTSKRTFQLPQAAQKTLLLMFAPEIRNMIFEHCLVHPDDIGDKLKLQKRVEDFTMATYYPKGDPRPKLQEAYESSFTKRTKKVIREHSLRSLALMRTCQAIYNAAAPVFWGQRFTFETILQLQTFLLSSDVRHDLVRDIRVWSLGQNVGINYMPAICILLQDKVKGLERLEIDMGHLREYSKITDASMWSCPGFRDDEHLRMAAKNLGFGIYSCMHPWVTKVVQEQGMERMMSILQIVRESDPISRLHGNRRVHRDFQGRGQLTPKQLAIADTATAWEIVRLIDVYEKKL</sequence>
<dbReference type="InterPro" id="IPR001810">
    <property type="entry name" value="F-box_dom"/>
</dbReference>
<evidence type="ECO:0000259" key="2">
    <source>
        <dbReference type="Pfam" id="PF13013"/>
    </source>
</evidence>
<evidence type="ECO:0000313" key="3">
    <source>
        <dbReference type="EMBL" id="KKY32405.1"/>
    </source>
</evidence>
<dbReference type="Proteomes" id="UP000034680">
    <property type="component" value="Unassembled WGS sequence"/>
</dbReference>
<dbReference type="EMBL" id="LCUC01000319">
    <property type="protein sequence ID" value="KKY32405.1"/>
    <property type="molecule type" value="Genomic_DNA"/>
</dbReference>
<dbReference type="OrthoDB" id="5413827at2759"/>
<comment type="caution">
    <text evidence="3">The sequence shown here is derived from an EMBL/GenBank/DDBJ whole genome shotgun (WGS) entry which is preliminary data.</text>
</comment>
<keyword evidence="4" id="KW-1185">Reference proteome</keyword>
<organism evidence="3 4">
    <name type="scientific">Diaporthe ampelina</name>
    <dbReference type="NCBI Taxonomy" id="1214573"/>
    <lineage>
        <taxon>Eukaryota</taxon>
        <taxon>Fungi</taxon>
        <taxon>Dikarya</taxon>
        <taxon>Ascomycota</taxon>
        <taxon>Pezizomycotina</taxon>
        <taxon>Sordariomycetes</taxon>
        <taxon>Sordariomycetidae</taxon>
        <taxon>Diaporthales</taxon>
        <taxon>Diaporthaceae</taxon>
        <taxon>Diaporthe</taxon>
    </lineage>
</organism>
<feature type="domain" description="F-box" evidence="2">
    <location>
        <begin position="58"/>
        <end position="161"/>
    </location>
</feature>
<evidence type="ECO:0000313" key="4">
    <source>
        <dbReference type="Proteomes" id="UP000034680"/>
    </source>
</evidence>
<gene>
    <name evidence="3" type="ORF">UCDDA912_g07629</name>
</gene>
<reference evidence="3 4" key="1">
    <citation type="submission" date="2015-05" db="EMBL/GenBank/DDBJ databases">
        <title>Distinctive expansion of gene families associated with plant cell wall degradation and secondary metabolism in the genomes of grapevine trunk pathogens.</title>
        <authorList>
            <person name="Lawrence D.P."/>
            <person name="Travadon R."/>
            <person name="Rolshausen P.E."/>
            <person name="Baumgartner K."/>
        </authorList>
    </citation>
    <scope>NUCLEOTIDE SEQUENCE [LARGE SCALE GENOMIC DNA]</scope>
    <source>
        <strain evidence="3">DA912</strain>
    </source>
</reference>
<reference evidence="3 4" key="2">
    <citation type="submission" date="2015-05" db="EMBL/GenBank/DDBJ databases">
        <authorList>
            <person name="Morales-Cruz A."/>
            <person name="Amrine K.C."/>
            <person name="Cantu D."/>
        </authorList>
    </citation>
    <scope>NUCLEOTIDE SEQUENCE [LARGE SCALE GENOMIC DNA]</scope>
    <source>
        <strain evidence="3">DA912</strain>
    </source>
</reference>